<gene>
    <name evidence="5" type="ORF">IFO71_14340</name>
</gene>
<keyword evidence="6" id="KW-1185">Reference proteome</keyword>
<reference evidence="5 6" key="1">
    <citation type="submission" date="2020-09" db="EMBL/GenBank/DDBJ databases">
        <title>Pseudoxanthomonas sp. CAU 1598 isolated from sand of Yaerae Beach.</title>
        <authorList>
            <person name="Kim W."/>
        </authorList>
    </citation>
    <scope>NUCLEOTIDE SEQUENCE [LARGE SCALE GENOMIC DNA]</scope>
    <source>
        <strain evidence="5 6">CAU 1598</strain>
    </source>
</reference>
<feature type="chain" id="PRO_5043408462" description="Cytochrome c553" evidence="4">
    <location>
        <begin position="26"/>
        <end position="196"/>
    </location>
</feature>
<comment type="caution">
    <text evidence="5">The sequence shown here is derived from an EMBL/GenBank/DDBJ whole genome shotgun (WGS) entry which is preliminary data.</text>
</comment>
<evidence type="ECO:0000256" key="1">
    <source>
        <dbReference type="ARBA" id="ARBA00022448"/>
    </source>
</evidence>
<evidence type="ECO:0000256" key="2">
    <source>
        <dbReference type="ARBA" id="ARBA00022982"/>
    </source>
</evidence>
<feature type="region of interest" description="Disordered" evidence="3">
    <location>
        <begin position="162"/>
        <end position="186"/>
    </location>
</feature>
<evidence type="ECO:0000313" key="5">
    <source>
        <dbReference type="EMBL" id="MBD8526916.1"/>
    </source>
</evidence>
<dbReference type="RefSeq" id="WP_192030337.1">
    <property type="nucleotide sequence ID" value="NZ_JACYTR010000035.1"/>
</dbReference>
<organism evidence="5 6">
    <name type="scientific">Pseudomarimonas arenosa</name>
    <dbReference type="NCBI Taxonomy" id="2774145"/>
    <lineage>
        <taxon>Bacteria</taxon>
        <taxon>Pseudomonadati</taxon>
        <taxon>Pseudomonadota</taxon>
        <taxon>Gammaproteobacteria</taxon>
        <taxon>Lysobacterales</taxon>
        <taxon>Lysobacteraceae</taxon>
        <taxon>Pseudomarimonas</taxon>
    </lineage>
</organism>
<dbReference type="GO" id="GO:0020037">
    <property type="term" value="F:heme binding"/>
    <property type="evidence" value="ECO:0007669"/>
    <property type="project" value="InterPro"/>
</dbReference>
<dbReference type="InterPro" id="IPR036909">
    <property type="entry name" value="Cyt_c-like_dom_sf"/>
</dbReference>
<dbReference type="PANTHER" id="PTHR33751">
    <property type="entry name" value="CBB3-TYPE CYTOCHROME C OXIDASE SUBUNIT FIXP"/>
    <property type="match status" value="1"/>
</dbReference>
<dbReference type="InterPro" id="IPR050597">
    <property type="entry name" value="Cytochrome_c_Oxidase_Subunit"/>
</dbReference>
<keyword evidence="4" id="KW-0732">Signal</keyword>
<dbReference type="Proteomes" id="UP000613768">
    <property type="component" value="Unassembled WGS sequence"/>
</dbReference>
<name>A0AAW3ZRP7_9GAMM</name>
<evidence type="ECO:0000256" key="3">
    <source>
        <dbReference type="SAM" id="MobiDB-lite"/>
    </source>
</evidence>
<feature type="compositionally biased region" description="Basic and acidic residues" evidence="3">
    <location>
        <begin position="164"/>
        <end position="173"/>
    </location>
</feature>
<evidence type="ECO:0008006" key="7">
    <source>
        <dbReference type="Google" id="ProtNLM"/>
    </source>
</evidence>
<dbReference type="Gene3D" id="1.10.760.10">
    <property type="entry name" value="Cytochrome c-like domain"/>
    <property type="match status" value="2"/>
</dbReference>
<dbReference type="GO" id="GO:0009055">
    <property type="term" value="F:electron transfer activity"/>
    <property type="evidence" value="ECO:0007669"/>
    <property type="project" value="InterPro"/>
</dbReference>
<sequence length="196" mass="21227">MAASHVHRRPWLLLLVVGLFGSAVSADEHEPANPGSADTEACLSCHGSDGSSLAPILEGQDEAYLNQQIARFRDHARQSFPMDALTQGLDDKTIATLSRELASRRWPSPRSESGPAEPAVAATDDIDLSVCAECHGKRLMGRSGIPRLAGQRSPYLMQQLEAIADERRPHPGDVGKSPPWSRSQTRALAQALEMEL</sequence>
<dbReference type="AlphaFoldDB" id="A0AAW3ZRP7"/>
<dbReference type="PANTHER" id="PTHR33751:SF9">
    <property type="entry name" value="CYTOCHROME C4"/>
    <property type="match status" value="1"/>
</dbReference>
<keyword evidence="2" id="KW-0249">Electron transport</keyword>
<protein>
    <recommendedName>
        <fullName evidence="7">Cytochrome c553</fullName>
    </recommendedName>
</protein>
<feature type="signal peptide" evidence="4">
    <location>
        <begin position="1"/>
        <end position="25"/>
    </location>
</feature>
<proteinExistence type="predicted"/>
<dbReference type="EMBL" id="JACYTR010000035">
    <property type="protein sequence ID" value="MBD8526916.1"/>
    <property type="molecule type" value="Genomic_DNA"/>
</dbReference>
<evidence type="ECO:0000313" key="6">
    <source>
        <dbReference type="Proteomes" id="UP000613768"/>
    </source>
</evidence>
<accession>A0AAW3ZRP7</accession>
<keyword evidence="1" id="KW-0813">Transport</keyword>
<dbReference type="SUPFAM" id="SSF46626">
    <property type="entry name" value="Cytochrome c"/>
    <property type="match status" value="2"/>
</dbReference>
<evidence type="ECO:0000256" key="4">
    <source>
        <dbReference type="SAM" id="SignalP"/>
    </source>
</evidence>
<feature type="region of interest" description="Disordered" evidence="3">
    <location>
        <begin position="101"/>
        <end position="120"/>
    </location>
</feature>